<protein>
    <submittedName>
        <fullName evidence="1">Uncharacterized protein</fullName>
    </submittedName>
</protein>
<gene>
    <name evidence="1" type="ORF">SAMN06265795_1352</name>
</gene>
<dbReference type="Proteomes" id="UP000198284">
    <property type="component" value="Unassembled WGS sequence"/>
</dbReference>
<dbReference type="RefSeq" id="WP_089401856.1">
    <property type="nucleotide sequence ID" value="NZ_FZOT01000035.1"/>
</dbReference>
<dbReference type="EMBL" id="FZOT01000035">
    <property type="protein sequence ID" value="SNT38731.1"/>
    <property type="molecule type" value="Genomic_DNA"/>
</dbReference>
<dbReference type="OrthoDB" id="8759457at2"/>
<accession>A0A239M7X3</accession>
<proteinExistence type="predicted"/>
<evidence type="ECO:0000313" key="2">
    <source>
        <dbReference type="Proteomes" id="UP000198284"/>
    </source>
</evidence>
<reference evidence="1 2" key="1">
    <citation type="submission" date="2017-06" db="EMBL/GenBank/DDBJ databases">
        <authorList>
            <person name="Kim H.J."/>
            <person name="Triplett B.A."/>
        </authorList>
    </citation>
    <scope>NUCLEOTIDE SEQUENCE [LARGE SCALE GENOMIC DNA]</scope>
    <source>
        <strain evidence="1 2">U15</strain>
    </source>
</reference>
<evidence type="ECO:0000313" key="1">
    <source>
        <dbReference type="EMBL" id="SNT38731.1"/>
    </source>
</evidence>
<organism evidence="1 2">
    <name type="scientific">Noviherbaspirillum humi</name>
    <dbReference type="NCBI Taxonomy" id="1688639"/>
    <lineage>
        <taxon>Bacteria</taxon>
        <taxon>Pseudomonadati</taxon>
        <taxon>Pseudomonadota</taxon>
        <taxon>Betaproteobacteria</taxon>
        <taxon>Burkholderiales</taxon>
        <taxon>Oxalobacteraceae</taxon>
        <taxon>Noviherbaspirillum</taxon>
    </lineage>
</organism>
<sequence>MSRIKISDLANSVTLDREAMKAVTGGARNRGYQPIPASSIMRRQRIVDYPPGMSDIFTGGKVKGGK</sequence>
<keyword evidence="2" id="KW-1185">Reference proteome</keyword>
<dbReference type="AlphaFoldDB" id="A0A239M7X3"/>
<name>A0A239M7X3_9BURK</name>